<organism evidence="1 2">
    <name type="scientific">Pleurodeles waltl</name>
    <name type="common">Iberian ribbed newt</name>
    <dbReference type="NCBI Taxonomy" id="8319"/>
    <lineage>
        <taxon>Eukaryota</taxon>
        <taxon>Metazoa</taxon>
        <taxon>Chordata</taxon>
        <taxon>Craniata</taxon>
        <taxon>Vertebrata</taxon>
        <taxon>Euteleostomi</taxon>
        <taxon>Amphibia</taxon>
        <taxon>Batrachia</taxon>
        <taxon>Caudata</taxon>
        <taxon>Salamandroidea</taxon>
        <taxon>Salamandridae</taxon>
        <taxon>Pleurodelinae</taxon>
        <taxon>Pleurodeles</taxon>
    </lineage>
</organism>
<comment type="caution">
    <text evidence="1">The sequence shown here is derived from an EMBL/GenBank/DDBJ whole genome shotgun (WGS) entry which is preliminary data.</text>
</comment>
<reference evidence="1" key="1">
    <citation type="journal article" date="2022" name="bioRxiv">
        <title>Sequencing and chromosome-scale assembly of the giantPleurodeles waltlgenome.</title>
        <authorList>
            <person name="Brown T."/>
            <person name="Elewa A."/>
            <person name="Iarovenko S."/>
            <person name="Subramanian E."/>
            <person name="Araus A.J."/>
            <person name="Petzold A."/>
            <person name="Susuki M."/>
            <person name="Suzuki K.-i.T."/>
            <person name="Hayashi T."/>
            <person name="Toyoda A."/>
            <person name="Oliveira C."/>
            <person name="Osipova E."/>
            <person name="Leigh N.D."/>
            <person name="Simon A."/>
            <person name="Yun M.H."/>
        </authorList>
    </citation>
    <scope>NUCLEOTIDE SEQUENCE</scope>
    <source>
        <strain evidence="1">20211129_DDA</strain>
        <tissue evidence="1">Liver</tissue>
    </source>
</reference>
<evidence type="ECO:0000313" key="1">
    <source>
        <dbReference type="EMBL" id="KAJ1141976.1"/>
    </source>
</evidence>
<keyword evidence="2" id="KW-1185">Reference proteome</keyword>
<dbReference type="Proteomes" id="UP001066276">
    <property type="component" value="Chromosome 6"/>
</dbReference>
<sequence length="213" mass="23099">MPPQARVSEHPAKVNTKETEVVLEILETQDNQSSLPRPALLAESTTKANTKGKPAVPVAQEYHGTHSLRNPAMITCSPRANGTGEILIQGEEQAGIDALQGLLFPVDTIVDDIDMIQNSEQGQRCLLASLCSSFSSSSFVHQDKASKIEYDREEECLPLSLPSYTLLSINNALNSMANAALIHADKLDVQINILQSVTSLITRIDGKMDCLDS</sequence>
<dbReference type="EMBL" id="JANPWB010000010">
    <property type="protein sequence ID" value="KAJ1141976.1"/>
    <property type="molecule type" value="Genomic_DNA"/>
</dbReference>
<protein>
    <submittedName>
        <fullName evidence="1">Uncharacterized protein</fullName>
    </submittedName>
</protein>
<gene>
    <name evidence="1" type="ORF">NDU88_008304</name>
</gene>
<accession>A0AAV7QN93</accession>
<name>A0AAV7QN93_PLEWA</name>
<evidence type="ECO:0000313" key="2">
    <source>
        <dbReference type="Proteomes" id="UP001066276"/>
    </source>
</evidence>
<proteinExistence type="predicted"/>
<dbReference type="AlphaFoldDB" id="A0AAV7QN93"/>